<dbReference type="AlphaFoldDB" id="A0A4R4QKK1"/>
<dbReference type="Pfam" id="PF13560">
    <property type="entry name" value="HTH_31"/>
    <property type="match status" value="1"/>
</dbReference>
<accession>A0A4R4QKK1</accession>
<dbReference type="CDD" id="cd00093">
    <property type="entry name" value="HTH_XRE"/>
    <property type="match status" value="1"/>
</dbReference>
<proteinExistence type="predicted"/>
<evidence type="ECO:0000313" key="3">
    <source>
        <dbReference type="Proteomes" id="UP000295075"/>
    </source>
</evidence>
<keyword evidence="3" id="KW-1185">Reference proteome</keyword>
<dbReference type="OrthoDB" id="3213425at2"/>
<dbReference type="GO" id="GO:0003677">
    <property type="term" value="F:DNA binding"/>
    <property type="evidence" value="ECO:0007669"/>
    <property type="project" value="InterPro"/>
</dbReference>
<sequence length="487" mass="52098">MTCSDLVVTKFVPSRGEAVRKTGKGSGSLESAQQFFGAELRHWRTTRGLSLRQLAELTHESYALIYRVEKAERSPSADLAVRADAVLNTDGALKRSWSRVEQAKAAAKKAPEPIASTLGLGWDSSTASTVGTVAGLWRADLSGVEPVVGAAWTPEAALDPARRWLSHDDDLDTSHRGGRRIGRSEVEVMWSMCRAFADADHHLGGGYARSTLIQFVNQTVLPLLAGTYDAETGRQLLTAAARLSDLGGFMCFDSARQGLGQRYYIQALRLASAAGDRALGAHILADMSLQAHDLGRPREALALAEAGHRTARDCGSPSTAARCSALQARAHALAGDRPATAAAMTTAEHELNTAQPDDEPFWIRFFTPEQLAAEFMYAAHDLGQSAEVQEHAPTVLASSAAMQRREVLAASTLASSYLPGTRSKFSTVDVERACDILTKALPSAAGLTSARGLTSINSVRRQLAPYHSLPAVQEVEQTFAEFATAGS</sequence>
<evidence type="ECO:0000259" key="1">
    <source>
        <dbReference type="PROSITE" id="PS50943"/>
    </source>
</evidence>
<evidence type="ECO:0000313" key="2">
    <source>
        <dbReference type="EMBL" id="TDC35782.1"/>
    </source>
</evidence>
<dbReference type="EMBL" id="SMKA01000001">
    <property type="protein sequence ID" value="TDC35782.1"/>
    <property type="molecule type" value="Genomic_DNA"/>
</dbReference>
<gene>
    <name evidence="2" type="ORF">E1261_00185</name>
</gene>
<dbReference type="SUPFAM" id="SSF47413">
    <property type="entry name" value="lambda repressor-like DNA-binding domains"/>
    <property type="match status" value="1"/>
</dbReference>
<name>A0A4R4QKK1_9ACTN</name>
<dbReference type="SMART" id="SM00530">
    <property type="entry name" value="HTH_XRE"/>
    <property type="match status" value="1"/>
</dbReference>
<dbReference type="Gene3D" id="1.10.260.40">
    <property type="entry name" value="lambda repressor-like DNA-binding domains"/>
    <property type="match status" value="1"/>
</dbReference>
<comment type="caution">
    <text evidence="2">The sequence shown here is derived from an EMBL/GenBank/DDBJ whole genome shotgun (WGS) entry which is preliminary data.</text>
</comment>
<feature type="domain" description="HTH cro/C1-type" evidence="1">
    <location>
        <begin position="40"/>
        <end position="94"/>
    </location>
</feature>
<dbReference type="PROSITE" id="PS50943">
    <property type="entry name" value="HTH_CROC1"/>
    <property type="match status" value="1"/>
</dbReference>
<organism evidence="2 3">
    <name type="scientific">Kribbella albertanoniae</name>
    <dbReference type="NCBI Taxonomy" id="1266829"/>
    <lineage>
        <taxon>Bacteria</taxon>
        <taxon>Bacillati</taxon>
        <taxon>Actinomycetota</taxon>
        <taxon>Actinomycetes</taxon>
        <taxon>Propionibacteriales</taxon>
        <taxon>Kribbellaceae</taxon>
        <taxon>Kribbella</taxon>
    </lineage>
</organism>
<dbReference type="InterPro" id="IPR001387">
    <property type="entry name" value="Cro/C1-type_HTH"/>
</dbReference>
<reference evidence="2 3" key="1">
    <citation type="submission" date="2019-03" db="EMBL/GenBank/DDBJ databases">
        <title>Draft genome sequences of novel Actinobacteria.</title>
        <authorList>
            <person name="Sahin N."/>
            <person name="Ay H."/>
            <person name="Saygin H."/>
        </authorList>
    </citation>
    <scope>NUCLEOTIDE SEQUENCE [LARGE SCALE GENOMIC DNA]</scope>
    <source>
        <strain evidence="2 3">JCM 30547</strain>
    </source>
</reference>
<dbReference type="Proteomes" id="UP000295075">
    <property type="component" value="Unassembled WGS sequence"/>
</dbReference>
<protein>
    <submittedName>
        <fullName evidence="2">XRE family transcriptional regulator</fullName>
    </submittedName>
</protein>
<dbReference type="InterPro" id="IPR010982">
    <property type="entry name" value="Lambda_DNA-bd_dom_sf"/>
</dbReference>